<dbReference type="HOGENOM" id="CLU_714212_0_0_1"/>
<gene>
    <name evidence="2" type="ORF">CRE_24636</name>
</gene>
<dbReference type="Proteomes" id="UP000008281">
    <property type="component" value="Unassembled WGS sequence"/>
</dbReference>
<sequence length="387" mass="42591">MKLLTILFLTTFLVPKYCDGCLVLGVQTTTSASSSPEPRFSTSTIYEISSEGTEPTISDHTTISTGSTIEGGCESFCNDPDSILVSESTVFAKPEYKIFGSAWGDVCRDFFLTCKPEEGIVCDNIQLYASKTENGSLIELATPNKTRVDATVPCLIFGEYLATDGASLIDEIFCMYTNCRMETTTTEEEPTTTMATTTMGEDFFAMEEWYSRKTRSKLGPLTSHNLTDMCLCSTCQISDVFNYADSTGKVKPWYYDIATEDCSCKAHAVSCNLYTVDSCDSFAIQYIASDDQLYTLAETNGTLVEGEIQCLRNGKFGAAGRSIKELFCTHSGSCSIKISAPDFQTDSHIQFQGSMENPFYQPKIIVLNKISGIPSCIPCGQEEYRQN</sequence>
<dbReference type="eggNOG" id="ENOG502RDIN">
    <property type="taxonomic scope" value="Eukaryota"/>
</dbReference>
<dbReference type="EMBL" id="DS268482">
    <property type="protein sequence ID" value="EFP10156.1"/>
    <property type="molecule type" value="Genomic_DNA"/>
</dbReference>
<dbReference type="OMA" id="AIVISCE"/>
<dbReference type="AlphaFoldDB" id="E3MV84"/>
<proteinExistence type="predicted"/>
<accession>E3MV84</accession>
<name>E3MV84_CAERE</name>
<evidence type="ECO:0000313" key="3">
    <source>
        <dbReference type="Proteomes" id="UP000008281"/>
    </source>
</evidence>
<keyword evidence="3" id="KW-1185">Reference proteome</keyword>
<protein>
    <recommendedName>
        <fullName evidence="4">DUF281 domain-containing protein</fullName>
    </recommendedName>
</protein>
<feature type="chain" id="PRO_5003177571" description="DUF281 domain-containing protein" evidence="1">
    <location>
        <begin position="21"/>
        <end position="387"/>
    </location>
</feature>
<evidence type="ECO:0000313" key="2">
    <source>
        <dbReference type="EMBL" id="EFP10156.1"/>
    </source>
</evidence>
<organism evidence="3">
    <name type="scientific">Caenorhabditis remanei</name>
    <name type="common">Caenorhabditis vulgaris</name>
    <dbReference type="NCBI Taxonomy" id="31234"/>
    <lineage>
        <taxon>Eukaryota</taxon>
        <taxon>Metazoa</taxon>
        <taxon>Ecdysozoa</taxon>
        <taxon>Nematoda</taxon>
        <taxon>Chromadorea</taxon>
        <taxon>Rhabditida</taxon>
        <taxon>Rhabditina</taxon>
        <taxon>Rhabditomorpha</taxon>
        <taxon>Rhabditoidea</taxon>
        <taxon>Rhabditidae</taxon>
        <taxon>Peloderinae</taxon>
        <taxon>Caenorhabditis</taxon>
    </lineage>
</organism>
<feature type="signal peptide" evidence="1">
    <location>
        <begin position="1"/>
        <end position="20"/>
    </location>
</feature>
<keyword evidence="1" id="KW-0732">Signal</keyword>
<dbReference type="InParanoid" id="E3MV84"/>
<reference evidence="2" key="1">
    <citation type="submission" date="2007-07" db="EMBL/GenBank/DDBJ databases">
        <title>PCAP assembly of the Caenorhabditis remanei genome.</title>
        <authorList>
            <consortium name="The Caenorhabditis remanei Sequencing Consortium"/>
            <person name="Wilson R.K."/>
        </authorList>
    </citation>
    <scope>NUCLEOTIDE SEQUENCE [LARGE SCALE GENOMIC DNA]</scope>
    <source>
        <strain evidence="2">PB4641</strain>
    </source>
</reference>
<evidence type="ECO:0008006" key="4">
    <source>
        <dbReference type="Google" id="ProtNLM"/>
    </source>
</evidence>
<evidence type="ECO:0000256" key="1">
    <source>
        <dbReference type="SAM" id="SignalP"/>
    </source>
</evidence>